<reference evidence="2 3" key="1">
    <citation type="submission" date="2020-06" db="EMBL/GenBank/DDBJ databases">
        <title>Transcriptomic and genomic resources for Thalictrum thalictroides and T. hernandezii: Facilitating candidate gene discovery in an emerging model plant lineage.</title>
        <authorList>
            <person name="Arias T."/>
            <person name="Riano-Pachon D.M."/>
            <person name="Di Stilio V.S."/>
        </authorList>
    </citation>
    <scope>NUCLEOTIDE SEQUENCE [LARGE SCALE GENOMIC DNA]</scope>
    <source>
        <strain evidence="3">cv. WT478/WT964</strain>
        <tissue evidence="2">Leaves</tissue>
    </source>
</reference>
<dbReference type="InterPro" id="IPR026960">
    <property type="entry name" value="RVT-Znf"/>
</dbReference>
<organism evidence="2 3">
    <name type="scientific">Thalictrum thalictroides</name>
    <name type="common">Rue-anemone</name>
    <name type="synonym">Anemone thalictroides</name>
    <dbReference type="NCBI Taxonomy" id="46969"/>
    <lineage>
        <taxon>Eukaryota</taxon>
        <taxon>Viridiplantae</taxon>
        <taxon>Streptophyta</taxon>
        <taxon>Embryophyta</taxon>
        <taxon>Tracheophyta</taxon>
        <taxon>Spermatophyta</taxon>
        <taxon>Magnoliopsida</taxon>
        <taxon>Ranunculales</taxon>
        <taxon>Ranunculaceae</taxon>
        <taxon>Thalictroideae</taxon>
        <taxon>Thalictrum</taxon>
    </lineage>
</organism>
<comment type="caution">
    <text evidence="2">The sequence shown here is derived from an EMBL/GenBank/DDBJ whole genome shotgun (WGS) entry which is preliminary data.</text>
</comment>
<accession>A0A7J6VRG1</accession>
<dbReference type="EMBL" id="JABWDY010028634">
    <property type="protein sequence ID" value="KAF5186962.1"/>
    <property type="molecule type" value="Genomic_DNA"/>
</dbReference>
<keyword evidence="3" id="KW-1185">Reference proteome</keyword>
<feature type="domain" description="Reverse transcriptase zinc-binding" evidence="1">
    <location>
        <begin position="157"/>
        <end position="248"/>
    </location>
</feature>
<protein>
    <submittedName>
        <fullName evidence="2">Ribonuclease h-like superfamily protein</fullName>
    </submittedName>
</protein>
<dbReference type="OrthoDB" id="1938246at2759"/>
<feature type="non-terminal residue" evidence="2">
    <location>
        <position position="271"/>
    </location>
</feature>
<evidence type="ECO:0000259" key="1">
    <source>
        <dbReference type="Pfam" id="PF13966"/>
    </source>
</evidence>
<dbReference type="AlphaFoldDB" id="A0A7J6VRG1"/>
<dbReference type="PANTHER" id="PTHR36617:SF5">
    <property type="entry name" value="OS05G0421675 PROTEIN"/>
    <property type="match status" value="1"/>
</dbReference>
<sequence length="271" mass="31635">MNLALLAKLWWKIILDESSLWSRTFKAIYPKWDLHYKRKAKAPGEASFFWKSLVKAAEVFRKGLVICIGNGESTEFWDDPWLLWQGKPTTIRGLCEMEMVEKLKVCEVIDRNAQQWDSQLLKEMVPEPVVNSILQIPIRHNSFEDSVKWNGSTNGAFSVKSAYALAMVEESSSSSGQELDLCFKKLWKLRIPASLQLFIWRVFNLALPVGEVLDKHHVMGDLECTWCNKSYETHDHLFFGCEWVKRVWFFSPVNMVVQDRAGWNWGQWFHQ</sequence>
<evidence type="ECO:0000313" key="3">
    <source>
        <dbReference type="Proteomes" id="UP000554482"/>
    </source>
</evidence>
<dbReference type="Pfam" id="PF13966">
    <property type="entry name" value="zf-RVT"/>
    <property type="match status" value="1"/>
</dbReference>
<dbReference type="PANTHER" id="PTHR36617">
    <property type="entry name" value="PROTEIN, PUTATIVE-RELATED"/>
    <property type="match status" value="1"/>
</dbReference>
<dbReference type="Proteomes" id="UP000554482">
    <property type="component" value="Unassembled WGS sequence"/>
</dbReference>
<proteinExistence type="predicted"/>
<gene>
    <name evidence="2" type="ORF">FRX31_023452</name>
</gene>
<evidence type="ECO:0000313" key="2">
    <source>
        <dbReference type="EMBL" id="KAF5186962.1"/>
    </source>
</evidence>
<name>A0A7J6VRG1_THATH</name>